<proteinExistence type="predicted"/>
<protein>
    <submittedName>
        <fullName evidence="1">Uncharacterized protein</fullName>
    </submittedName>
</protein>
<dbReference type="EMBL" id="QEAP01000763">
    <property type="protein sequence ID" value="TPX57617.1"/>
    <property type="molecule type" value="Genomic_DNA"/>
</dbReference>
<comment type="caution">
    <text evidence="1">The sequence shown here is derived from an EMBL/GenBank/DDBJ whole genome shotgun (WGS) entry which is preliminary data.</text>
</comment>
<evidence type="ECO:0000313" key="2">
    <source>
        <dbReference type="Proteomes" id="UP000320333"/>
    </source>
</evidence>
<dbReference type="AlphaFoldDB" id="A0A507E2L8"/>
<organism evidence="1 2">
    <name type="scientific">Chytriomyces confervae</name>
    <dbReference type="NCBI Taxonomy" id="246404"/>
    <lineage>
        <taxon>Eukaryota</taxon>
        <taxon>Fungi</taxon>
        <taxon>Fungi incertae sedis</taxon>
        <taxon>Chytridiomycota</taxon>
        <taxon>Chytridiomycota incertae sedis</taxon>
        <taxon>Chytridiomycetes</taxon>
        <taxon>Chytridiales</taxon>
        <taxon>Chytriomycetaceae</taxon>
        <taxon>Chytriomyces</taxon>
    </lineage>
</organism>
<gene>
    <name evidence="1" type="ORF">CcCBS67573_g09233</name>
</gene>
<evidence type="ECO:0000313" key="1">
    <source>
        <dbReference type="EMBL" id="TPX57617.1"/>
    </source>
</evidence>
<sequence length="135" mass="14907">MTQSGLLTCMAKRPGRPKFMKNVETVVGLMSICLNFKVSESPKSMFFVAKSDSACFHGSLFDHPGCSIDISVNSGLKTSIQLLFLGVQKQQWEIAEGIIQYCTKKGRFKNMSHLSDVVSGLGGQLDEAALRRIRF</sequence>
<dbReference type="OrthoDB" id="19885at2759"/>
<name>A0A507E2L8_9FUNG</name>
<keyword evidence="2" id="KW-1185">Reference proteome</keyword>
<reference evidence="1 2" key="1">
    <citation type="journal article" date="2019" name="Sci. Rep.">
        <title>Comparative genomics of chytrid fungi reveal insights into the obligate biotrophic and pathogenic lifestyle of Synchytrium endobioticum.</title>
        <authorList>
            <person name="van de Vossenberg B.T.L.H."/>
            <person name="Warris S."/>
            <person name="Nguyen H.D.T."/>
            <person name="van Gent-Pelzer M.P.E."/>
            <person name="Joly D.L."/>
            <person name="van de Geest H.C."/>
            <person name="Bonants P.J.M."/>
            <person name="Smith D.S."/>
            <person name="Levesque C.A."/>
            <person name="van der Lee T.A.J."/>
        </authorList>
    </citation>
    <scope>NUCLEOTIDE SEQUENCE [LARGE SCALE GENOMIC DNA]</scope>
    <source>
        <strain evidence="1 2">CBS 675.73</strain>
    </source>
</reference>
<dbReference type="Proteomes" id="UP000320333">
    <property type="component" value="Unassembled WGS sequence"/>
</dbReference>
<accession>A0A507E2L8</accession>